<dbReference type="AlphaFoldDB" id="A0A9Q8QCR8"/>
<evidence type="ECO:0000256" key="1">
    <source>
        <dbReference type="SAM" id="MobiDB-lite"/>
    </source>
</evidence>
<dbReference type="EMBL" id="CP086355">
    <property type="protein sequence ID" value="UNI16811.1"/>
    <property type="molecule type" value="Genomic_DNA"/>
</dbReference>
<evidence type="ECO:0000313" key="3">
    <source>
        <dbReference type="EMBL" id="UNI16811.1"/>
    </source>
</evidence>
<dbReference type="InterPro" id="IPR004360">
    <property type="entry name" value="Glyas_Fos-R_dOase_dom"/>
</dbReference>
<feature type="compositionally biased region" description="Basic and acidic residues" evidence="1">
    <location>
        <begin position="95"/>
        <end position="106"/>
    </location>
</feature>
<proteinExistence type="predicted"/>
<name>A0A9Q8QCR8_9HYPO</name>
<protein>
    <recommendedName>
        <fullName evidence="2">VOC domain-containing protein</fullName>
    </recommendedName>
</protein>
<dbReference type="OrthoDB" id="5209146at2759"/>
<accession>A0A9Q8QCR8</accession>
<reference evidence="3" key="1">
    <citation type="submission" date="2021-11" db="EMBL/GenBank/DDBJ databases">
        <title>Purpureocillium_takamizusanense_genome.</title>
        <authorList>
            <person name="Nguyen N.-H."/>
        </authorList>
    </citation>
    <scope>NUCLEOTIDE SEQUENCE</scope>
    <source>
        <strain evidence="3">PT3</strain>
    </source>
</reference>
<dbReference type="PROSITE" id="PS51819">
    <property type="entry name" value="VOC"/>
    <property type="match status" value="1"/>
</dbReference>
<evidence type="ECO:0000259" key="2">
    <source>
        <dbReference type="PROSITE" id="PS51819"/>
    </source>
</evidence>
<keyword evidence="4" id="KW-1185">Reference proteome</keyword>
<feature type="domain" description="VOC" evidence="2">
    <location>
        <begin position="13"/>
        <end position="163"/>
    </location>
</feature>
<dbReference type="GeneID" id="72065171"/>
<dbReference type="Pfam" id="PF00903">
    <property type="entry name" value="Glyoxalase"/>
    <property type="match status" value="1"/>
</dbReference>
<dbReference type="SUPFAM" id="SSF54593">
    <property type="entry name" value="Glyoxalase/Bleomycin resistance protein/Dihydroxybiphenyl dioxygenase"/>
    <property type="match status" value="1"/>
</dbReference>
<sequence>MSSTTRAPVTIGTLSAITLVSPDPASSLAFYERVLDAKLVFRDADSAAVRVPGVGPLLNLLRPSAAEELFASSLSSTSHQHHHHDSDADADAGGGEERKGAQEKGQKQTMMMTLATANLEVAMAALQSRGLARFTTGPETKPWGVRTVTFEDPAGHTWEVAQEVVIVEKGTEGVDK</sequence>
<evidence type="ECO:0000313" key="4">
    <source>
        <dbReference type="Proteomes" id="UP000829364"/>
    </source>
</evidence>
<organism evidence="3 4">
    <name type="scientific">Purpureocillium takamizusanense</name>
    <dbReference type="NCBI Taxonomy" id="2060973"/>
    <lineage>
        <taxon>Eukaryota</taxon>
        <taxon>Fungi</taxon>
        <taxon>Dikarya</taxon>
        <taxon>Ascomycota</taxon>
        <taxon>Pezizomycotina</taxon>
        <taxon>Sordariomycetes</taxon>
        <taxon>Hypocreomycetidae</taxon>
        <taxon>Hypocreales</taxon>
        <taxon>Ophiocordycipitaceae</taxon>
        <taxon>Purpureocillium</taxon>
    </lineage>
</organism>
<dbReference type="Proteomes" id="UP000829364">
    <property type="component" value="Chromosome 2"/>
</dbReference>
<dbReference type="CDD" id="cd06587">
    <property type="entry name" value="VOC"/>
    <property type="match status" value="1"/>
</dbReference>
<dbReference type="Gene3D" id="3.10.180.10">
    <property type="entry name" value="2,3-Dihydroxybiphenyl 1,2-Dioxygenase, domain 1"/>
    <property type="match status" value="1"/>
</dbReference>
<feature type="region of interest" description="Disordered" evidence="1">
    <location>
        <begin position="72"/>
        <end position="108"/>
    </location>
</feature>
<dbReference type="RefSeq" id="XP_047840292.1">
    <property type="nucleotide sequence ID" value="XM_047984318.1"/>
</dbReference>
<gene>
    <name evidence="3" type="ORF">JDV02_003211</name>
</gene>
<dbReference type="InterPro" id="IPR037523">
    <property type="entry name" value="VOC_core"/>
</dbReference>
<dbReference type="InterPro" id="IPR029068">
    <property type="entry name" value="Glyas_Bleomycin-R_OHBP_Dase"/>
</dbReference>
<dbReference type="KEGG" id="ptkz:JDV02_003211"/>